<gene>
    <name evidence="4" type="ORF">SELMODRAFT_404109</name>
</gene>
<feature type="compositionally biased region" description="Polar residues" evidence="2">
    <location>
        <begin position="120"/>
        <end position="132"/>
    </location>
</feature>
<dbReference type="InterPro" id="IPR051343">
    <property type="entry name" value="G-type_lectin_kinases/EP1-like"/>
</dbReference>
<evidence type="ECO:0008006" key="6">
    <source>
        <dbReference type="Google" id="ProtNLM"/>
    </source>
</evidence>
<proteinExistence type="predicted"/>
<name>D8QUB1_SELML</name>
<dbReference type="PANTHER" id="PTHR47976:SF100">
    <property type="entry name" value="PROTEIN KINASE DOMAIN-CONTAINING PROTEIN"/>
    <property type="match status" value="1"/>
</dbReference>
<dbReference type="HOGENOM" id="CLU_689637_0_0_1"/>
<evidence type="ECO:0000256" key="1">
    <source>
        <dbReference type="ARBA" id="ARBA00022729"/>
    </source>
</evidence>
<evidence type="ECO:0000256" key="3">
    <source>
        <dbReference type="SAM" id="Phobius"/>
    </source>
</evidence>
<protein>
    <recommendedName>
        <fullName evidence="6">Apple domain-containing protein</fullName>
    </recommendedName>
</protein>
<organism evidence="5">
    <name type="scientific">Selaginella moellendorffii</name>
    <name type="common">Spikemoss</name>
    <dbReference type="NCBI Taxonomy" id="88036"/>
    <lineage>
        <taxon>Eukaryota</taxon>
        <taxon>Viridiplantae</taxon>
        <taxon>Streptophyta</taxon>
        <taxon>Embryophyta</taxon>
        <taxon>Tracheophyta</taxon>
        <taxon>Lycopodiopsida</taxon>
        <taxon>Selaginellales</taxon>
        <taxon>Selaginellaceae</taxon>
        <taxon>Selaginella</taxon>
    </lineage>
</organism>
<sequence>MELSSSGGMASYAKTRPKSMLGSFGELWSSDEEEEEISFLFLINSSLEIHGTKGVMWSTPTIGAYWSIRIPVTQDLLQWRAPVYLEIIQQQQQHEEHRLKTRSYSGTACLLEPVGSRSRQLTDASVRSSRTTPGDRHPWSTFLPGTRRGASPKTNLEEPGRTCENSQHYYMLEATVRYFYKPLDLSSALHNVTPAACMAMCIKNCSCKVVLSQEKTSTCFQMNEVFALNRTRNVADQASLFSIKLYQAGDLPKLSAPGSSQNKEAKQQKKAKPAIVGAFSVATMAIIIIAMVIWKKLINSYLKHYKPSFPSGAMDVVRVRLHVPGAPHSFSKKIALARQDGRARRSKRCHDHDPRNTRIHEMRVSDKLDVYSFGILVLQMATGLQAFCLAGGKVPGGMGV</sequence>
<evidence type="ECO:0000313" key="5">
    <source>
        <dbReference type="Proteomes" id="UP000001514"/>
    </source>
</evidence>
<feature type="transmembrane region" description="Helical" evidence="3">
    <location>
        <begin position="274"/>
        <end position="294"/>
    </location>
</feature>
<keyword evidence="3" id="KW-0472">Membrane</keyword>
<dbReference type="Proteomes" id="UP000001514">
    <property type="component" value="Unassembled WGS sequence"/>
</dbReference>
<feature type="transmembrane region" description="Helical" evidence="3">
    <location>
        <begin position="370"/>
        <end position="392"/>
    </location>
</feature>
<keyword evidence="3" id="KW-0812">Transmembrane</keyword>
<keyword evidence="3" id="KW-1133">Transmembrane helix</keyword>
<reference evidence="4 5" key="1">
    <citation type="journal article" date="2011" name="Science">
        <title>The Selaginella genome identifies genetic changes associated with the evolution of vascular plants.</title>
        <authorList>
            <person name="Banks J.A."/>
            <person name="Nishiyama T."/>
            <person name="Hasebe M."/>
            <person name="Bowman J.L."/>
            <person name="Gribskov M."/>
            <person name="dePamphilis C."/>
            <person name="Albert V.A."/>
            <person name="Aono N."/>
            <person name="Aoyama T."/>
            <person name="Ambrose B.A."/>
            <person name="Ashton N.W."/>
            <person name="Axtell M.J."/>
            <person name="Barker E."/>
            <person name="Barker M.S."/>
            <person name="Bennetzen J.L."/>
            <person name="Bonawitz N.D."/>
            <person name="Chapple C."/>
            <person name="Cheng C."/>
            <person name="Correa L.G."/>
            <person name="Dacre M."/>
            <person name="DeBarry J."/>
            <person name="Dreyer I."/>
            <person name="Elias M."/>
            <person name="Engstrom E.M."/>
            <person name="Estelle M."/>
            <person name="Feng L."/>
            <person name="Finet C."/>
            <person name="Floyd S.K."/>
            <person name="Frommer W.B."/>
            <person name="Fujita T."/>
            <person name="Gramzow L."/>
            <person name="Gutensohn M."/>
            <person name="Harholt J."/>
            <person name="Hattori M."/>
            <person name="Heyl A."/>
            <person name="Hirai T."/>
            <person name="Hiwatashi Y."/>
            <person name="Ishikawa M."/>
            <person name="Iwata M."/>
            <person name="Karol K.G."/>
            <person name="Koehler B."/>
            <person name="Kolukisaoglu U."/>
            <person name="Kubo M."/>
            <person name="Kurata T."/>
            <person name="Lalonde S."/>
            <person name="Li K."/>
            <person name="Li Y."/>
            <person name="Litt A."/>
            <person name="Lyons E."/>
            <person name="Manning G."/>
            <person name="Maruyama T."/>
            <person name="Michael T.P."/>
            <person name="Mikami K."/>
            <person name="Miyazaki S."/>
            <person name="Morinaga S."/>
            <person name="Murata T."/>
            <person name="Mueller-Roeber B."/>
            <person name="Nelson D.R."/>
            <person name="Obara M."/>
            <person name="Oguri Y."/>
            <person name="Olmstead R.G."/>
            <person name="Onodera N."/>
            <person name="Petersen B.L."/>
            <person name="Pils B."/>
            <person name="Prigge M."/>
            <person name="Rensing S.A."/>
            <person name="Riano-Pachon D.M."/>
            <person name="Roberts A.W."/>
            <person name="Sato Y."/>
            <person name="Scheller H.V."/>
            <person name="Schulz B."/>
            <person name="Schulz C."/>
            <person name="Shakirov E.V."/>
            <person name="Shibagaki N."/>
            <person name="Shinohara N."/>
            <person name="Shippen D.E."/>
            <person name="Soerensen I."/>
            <person name="Sotooka R."/>
            <person name="Sugimoto N."/>
            <person name="Sugita M."/>
            <person name="Sumikawa N."/>
            <person name="Tanurdzic M."/>
            <person name="Theissen G."/>
            <person name="Ulvskov P."/>
            <person name="Wakazuki S."/>
            <person name="Weng J.K."/>
            <person name="Willats W.W."/>
            <person name="Wipf D."/>
            <person name="Wolf P.G."/>
            <person name="Yang L."/>
            <person name="Zimmer A.D."/>
            <person name="Zhu Q."/>
            <person name="Mitros T."/>
            <person name="Hellsten U."/>
            <person name="Loque D."/>
            <person name="Otillar R."/>
            <person name="Salamov A."/>
            <person name="Schmutz J."/>
            <person name="Shapiro H."/>
            <person name="Lindquist E."/>
            <person name="Lucas S."/>
            <person name="Rokhsar D."/>
            <person name="Grigoriev I.V."/>
        </authorList>
    </citation>
    <scope>NUCLEOTIDE SEQUENCE [LARGE SCALE GENOMIC DNA]</scope>
</reference>
<dbReference type="PANTHER" id="PTHR47976">
    <property type="entry name" value="G-TYPE LECTIN S-RECEPTOR-LIKE SERINE/THREONINE-PROTEIN KINASE SD2-5"/>
    <property type="match status" value="1"/>
</dbReference>
<feature type="region of interest" description="Disordered" evidence="2">
    <location>
        <begin position="120"/>
        <end position="160"/>
    </location>
</feature>
<dbReference type="InParanoid" id="D8QUB1"/>
<evidence type="ECO:0000313" key="4">
    <source>
        <dbReference type="EMBL" id="EFJ35839.1"/>
    </source>
</evidence>
<dbReference type="KEGG" id="smo:SELMODRAFT_404109"/>
<dbReference type="AlphaFoldDB" id="D8QUB1"/>
<keyword evidence="5" id="KW-1185">Reference proteome</keyword>
<accession>D8QUB1</accession>
<dbReference type="Gramene" id="EFJ35839">
    <property type="protein sequence ID" value="EFJ35839"/>
    <property type="gene ID" value="SELMODRAFT_404109"/>
</dbReference>
<evidence type="ECO:0000256" key="2">
    <source>
        <dbReference type="SAM" id="MobiDB-lite"/>
    </source>
</evidence>
<keyword evidence="1" id="KW-0732">Signal</keyword>
<dbReference type="EMBL" id="GL377567">
    <property type="protein sequence ID" value="EFJ35839.1"/>
    <property type="molecule type" value="Genomic_DNA"/>
</dbReference>